<evidence type="ECO:0000313" key="3">
    <source>
        <dbReference type="WBParaSite" id="ALUE_0001110301-mRNA-1"/>
    </source>
</evidence>
<feature type="domain" description="Vacuolar membrane-associated protein Iml1 N-terminal" evidence="1">
    <location>
        <begin position="473"/>
        <end position="559"/>
    </location>
</feature>
<dbReference type="AlphaFoldDB" id="A0A0M3I3A8"/>
<dbReference type="GO" id="GO:0005096">
    <property type="term" value="F:GTPase activator activity"/>
    <property type="evidence" value="ECO:0007669"/>
    <property type="project" value="InterPro"/>
</dbReference>
<dbReference type="PANTHER" id="PTHR13179">
    <property type="entry name" value="DEP DOMAIN CONTAINING PROTEIN 5"/>
    <property type="match status" value="1"/>
</dbReference>
<dbReference type="GO" id="GO:1904262">
    <property type="term" value="P:negative regulation of TORC1 signaling"/>
    <property type="evidence" value="ECO:0007669"/>
    <property type="project" value="TreeGrafter"/>
</dbReference>
<dbReference type="InterPro" id="IPR048255">
    <property type="entry name" value="IML1_N"/>
</dbReference>
<dbReference type="Pfam" id="PF12257">
    <property type="entry name" value="IML1"/>
    <property type="match status" value="4"/>
</dbReference>
<proteinExistence type="predicted"/>
<dbReference type="WBParaSite" id="ALUE_0001110301-mRNA-1">
    <property type="protein sequence ID" value="ALUE_0001110301-mRNA-1"/>
    <property type="gene ID" value="ALUE_0001110301"/>
</dbReference>
<dbReference type="PANTHER" id="PTHR13179:SF8">
    <property type="entry name" value="GATOR COMPLEX PROTEIN DEPDC5"/>
    <property type="match status" value="1"/>
</dbReference>
<dbReference type="GO" id="GO:0010508">
    <property type="term" value="P:positive regulation of autophagy"/>
    <property type="evidence" value="ECO:0007669"/>
    <property type="project" value="TreeGrafter"/>
</dbReference>
<dbReference type="Proteomes" id="UP000036681">
    <property type="component" value="Unplaced"/>
</dbReference>
<keyword evidence="2" id="KW-1185">Reference proteome</keyword>
<feature type="domain" description="Vacuolar membrane-associated protein Iml1 N-terminal" evidence="1">
    <location>
        <begin position="376"/>
        <end position="462"/>
    </location>
</feature>
<evidence type="ECO:0000313" key="2">
    <source>
        <dbReference type="Proteomes" id="UP000036681"/>
    </source>
</evidence>
<feature type="domain" description="Vacuolar membrane-associated protein Iml1 N-terminal" evidence="1">
    <location>
        <begin position="111"/>
        <end position="160"/>
    </location>
</feature>
<name>A0A0M3I3A8_ASCLU</name>
<accession>A0A0M3I3A8</accession>
<dbReference type="InterPro" id="IPR027244">
    <property type="entry name" value="IML1"/>
</dbReference>
<feature type="domain" description="Vacuolar membrane-associated protein Iml1 N-terminal" evidence="1">
    <location>
        <begin position="238"/>
        <end position="364"/>
    </location>
</feature>
<dbReference type="GO" id="GO:1990130">
    <property type="term" value="C:GATOR1 complex"/>
    <property type="evidence" value="ECO:0007669"/>
    <property type="project" value="TreeGrafter"/>
</dbReference>
<sequence length="614" mass="72085">MARCLIVLGVVFQLFNEFFPCTFSSSRDLPGLELGDILQISSPTVAKPFFVQHIREDPEGGIFREKRLWMEKSMADSFDIMQNQNVTVKVVDKKQVSLYYHRMAKVALDNIELTFKERYMSRSDMWRYRSCLLNTCAYIGKKLEWLGIPTTVSDLWSKGEMSSRDLPGLELGDILQISSPTVAKPFFVQHIREDPEGGIFREKRLWMEKSMADSFDIMQNQNVTVKVVDKKQVALDNIELTFKERYMSRSDMWRYRSCLLNTCAYIGKKLEWLGIPTTVSDLWSKGEMVRSGFVSEDTRVVFRSSSSMLLVYVQMSSEMWDIDPHGDLYFEKCVNGFFPELFERWKEQHCAHYVSFIVCSRYYIHCFCFSIIISFNLLVYVQMSSEMWDIDPHGDLYFEKCVNGFFPELFERWKEQHCAHYVSFIVCSRYYIHFNCFSPGEHLDFFRLIVQNEHYDDWKHVLPKDYTGVEPLAQNSTAVDGNFLQILNMSMNSFDSYYTDRRFETSGQQIIYVTPGGGVFNVDRHLVNFTKQRLIDMGISLDIVCLGEQPLHAVPLFVFQRMSGCAHPFEDYFIPHWMNFSYYQMSRRSAISIKFKPRINLPDELLKVFFSFKD</sequence>
<protein>
    <submittedName>
        <fullName evidence="3">DEP domain-containing protein</fullName>
    </submittedName>
</protein>
<evidence type="ECO:0000259" key="1">
    <source>
        <dbReference type="Pfam" id="PF12257"/>
    </source>
</evidence>
<dbReference type="GO" id="GO:0034198">
    <property type="term" value="P:cellular response to amino acid starvation"/>
    <property type="evidence" value="ECO:0007669"/>
    <property type="project" value="TreeGrafter"/>
</dbReference>
<reference evidence="3" key="1">
    <citation type="submission" date="2017-02" db="UniProtKB">
        <authorList>
            <consortium name="WormBaseParasite"/>
        </authorList>
    </citation>
    <scope>IDENTIFICATION</scope>
</reference>
<organism evidence="2 3">
    <name type="scientific">Ascaris lumbricoides</name>
    <name type="common">Giant roundworm</name>
    <dbReference type="NCBI Taxonomy" id="6252"/>
    <lineage>
        <taxon>Eukaryota</taxon>
        <taxon>Metazoa</taxon>
        <taxon>Ecdysozoa</taxon>
        <taxon>Nematoda</taxon>
        <taxon>Chromadorea</taxon>
        <taxon>Rhabditida</taxon>
        <taxon>Spirurina</taxon>
        <taxon>Ascaridomorpha</taxon>
        <taxon>Ascaridoidea</taxon>
        <taxon>Ascarididae</taxon>
        <taxon>Ascaris</taxon>
    </lineage>
</organism>
<dbReference type="GO" id="GO:0005765">
    <property type="term" value="C:lysosomal membrane"/>
    <property type="evidence" value="ECO:0007669"/>
    <property type="project" value="TreeGrafter"/>
</dbReference>